<comment type="caution">
    <text evidence="2">The sequence shown here is derived from an EMBL/GenBank/DDBJ whole genome shotgun (WGS) entry which is preliminary data.</text>
</comment>
<reference evidence="2" key="1">
    <citation type="submission" date="2021-03" db="EMBL/GenBank/DDBJ databases">
        <title>Draft genome sequence of rust myrtle Austropuccinia psidii MF-1, a brazilian biotype.</title>
        <authorList>
            <person name="Quecine M.C."/>
            <person name="Pachon D.M.R."/>
            <person name="Bonatelli M.L."/>
            <person name="Correr F.H."/>
            <person name="Franceschini L.M."/>
            <person name="Leite T.F."/>
            <person name="Margarido G.R.A."/>
            <person name="Almeida C.A."/>
            <person name="Ferrarezi J.A."/>
            <person name="Labate C.A."/>
        </authorList>
    </citation>
    <scope>NUCLEOTIDE SEQUENCE</scope>
    <source>
        <strain evidence="2">MF-1</strain>
    </source>
</reference>
<organism evidence="2 3">
    <name type="scientific">Austropuccinia psidii MF-1</name>
    <dbReference type="NCBI Taxonomy" id="1389203"/>
    <lineage>
        <taxon>Eukaryota</taxon>
        <taxon>Fungi</taxon>
        <taxon>Dikarya</taxon>
        <taxon>Basidiomycota</taxon>
        <taxon>Pucciniomycotina</taxon>
        <taxon>Pucciniomycetes</taxon>
        <taxon>Pucciniales</taxon>
        <taxon>Sphaerophragmiaceae</taxon>
        <taxon>Austropuccinia</taxon>
    </lineage>
</organism>
<evidence type="ECO:0000313" key="3">
    <source>
        <dbReference type="Proteomes" id="UP000765509"/>
    </source>
</evidence>
<name>A0A9Q3CHG3_9BASI</name>
<protein>
    <submittedName>
        <fullName evidence="2">Uncharacterized protein</fullName>
    </submittedName>
</protein>
<feature type="region of interest" description="Disordered" evidence="1">
    <location>
        <begin position="81"/>
        <end position="107"/>
    </location>
</feature>
<proteinExistence type="predicted"/>
<dbReference type="EMBL" id="AVOT02007090">
    <property type="protein sequence ID" value="MBW0483140.1"/>
    <property type="molecule type" value="Genomic_DNA"/>
</dbReference>
<evidence type="ECO:0000313" key="2">
    <source>
        <dbReference type="EMBL" id="MBW0483140.1"/>
    </source>
</evidence>
<accession>A0A9Q3CHG3</accession>
<gene>
    <name evidence="2" type="ORF">O181_022855</name>
</gene>
<sequence length="190" mass="22006">MKLQNTLQDVRKITHIGKYSQYKNSSFKEKQPFKVDLKDKPKDRVAEATKRKNTCNNCVSTGHYANRFPKAKKKFYAIEQVPEEESKTENSESYSMGDAIRQQSDEDQYPREELLVEYQEETQLKIKDIQLEEGMAQETADKNLCKHTQDSQTFLVTPTKGMVYIHRRATKMTVCIDNAQHPLIIDSGAH</sequence>
<dbReference type="Proteomes" id="UP000765509">
    <property type="component" value="Unassembled WGS sequence"/>
</dbReference>
<dbReference type="AlphaFoldDB" id="A0A9Q3CHG3"/>
<keyword evidence="3" id="KW-1185">Reference proteome</keyword>
<evidence type="ECO:0000256" key="1">
    <source>
        <dbReference type="SAM" id="MobiDB-lite"/>
    </source>
</evidence>